<dbReference type="EMBL" id="LAVV01013129">
    <property type="protein sequence ID" value="KNZ45956.1"/>
    <property type="molecule type" value="Genomic_DNA"/>
</dbReference>
<dbReference type="PROSITE" id="PS50994">
    <property type="entry name" value="INTEGRASE"/>
    <property type="match status" value="1"/>
</dbReference>
<evidence type="ECO:0000256" key="1">
    <source>
        <dbReference type="ARBA" id="ARBA00022884"/>
    </source>
</evidence>
<feature type="domain" description="Integrase catalytic" evidence="2">
    <location>
        <begin position="1"/>
        <end position="68"/>
    </location>
</feature>
<dbReference type="GO" id="GO:0015074">
    <property type="term" value="P:DNA integration"/>
    <property type="evidence" value="ECO:0007669"/>
    <property type="project" value="InterPro"/>
</dbReference>
<evidence type="ECO:0000313" key="3">
    <source>
        <dbReference type="EMBL" id="KNZ45956.1"/>
    </source>
</evidence>
<accession>A0A0L6UBS1</accession>
<evidence type="ECO:0000259" key="2">
    <source>
        <dbReference type="PROSITE" id="PS50994"/>
    </source>
</evidence>
<dbReference type="VEuPathDB" id="FungiDB:VP01_7671g1"/>
<name>A0A0L6UBS1_9BASI</name>
<proteinExistence type="predicted"/>
<dbReference type="InterPro" id="IPR001584">
    <property type="entry name" value="Integrase_cat-core"/>
</dbReference>
<dbReference type="GO" id="GO:0003723">
    <property type="term" value="F:RNA binding"/>
    <property type="evidence" value="ECO:0007669"/>
    <property type="project" value="UniProtKB-KW"/>
</dbReference>
<dbReference type="InterPro" id="IPR036397">
    <property type="entry name" value="RNaseH_sf"/>
</dbReference>
<keyword evidence="4" id="KW-1185">Reference proteome</keyword>
<organism evidence="3 4">
    <name type="scientific">Puccinia sorghi</name>
    <dbReference type="NCBI Taxonomy" id="27349"/>
    <lineage>
        <taxon>Eukaryota</taxon>
        <taxon>Fungi</taxon>
        <taxon>Dikarya</taxon>
        <taxon>Basidiomycota</taxon>
        <taxon>Pucciniomycotina</taxon>
        <taxon>Pucciniomycetes</taxon>
        <taxon>Pucciniales</taxon>
        <taxon>Pucciniaceae</taxon>
        <taxon>Puccinia</taxon>
    </lineage>
</organism>
<comment type="caution">
    <text evidence="3">The sequence shown here is derived from an EMBL/GenBank/DDBJ whole genome shotgun (WGS) entry which is preliminary data.</text>
</comment>
<dbReference type="Proteomes" id="UP000037035">
    <property type="component" value="Unassembled WGS sequence"/>
</dbReference>
<gene>
    <name evidence="3" type="ORF">VP01_7671g1</name>
</gene>
<dbReference type="GO" id="GO:0005634">
    <property type="term" value="C:nucleus"/>
    <property type="evidence" value="ECO:0007669"/>
    <property type="project" value="UniProtKB-ARBA"/>
</dbReference>
<dbReference type="SUPFAM" id="SSF53098">
    <property type="entry name" value="Ribonuclease H-like"/>
    <property type="match status" value="1"/>
</dbReference>
<dbReference type="InterPro" id="IPR012337">
    <property type="entry name" value="RNaseH-like_sf"/>
</dbReference>
<dbReference type="OrthoDB" id="10068564at2759"/>
<protein>
    <recommendedName>
        <fullName evidence="2">Integrase catalytic domain-containing protein</fullName>
    </recommendedName>
</protein>
<dbReference type="AlphaFoldDB" id="A0A0L6UBS1"/>
<reference evidence="3 4" key="1">
    <citation type="submission" date="2015-08" db="EMBL/GenBank/DDBJ databases">
        <title>Next Generation Sequencing and Analysis of the Genome of Puccinia sorghi L Schw, the Causal Agent of Maize Common Rust.</title>
        <authorList>
            <person name="Rochi L."/>
            <person name="Burguener G."/>
            <person name="Darino M."/>
            <person name="Turjanski A."/>
            <person name="Kreff E."/>
            <person name="Dieguez M.J."/>
            <person name="Sacco F."/>
        </authorList>
    </citation>
    <scope>NUCLEOTIDE SEQUENCE [LARGE SCALE GENOMIC DNA]</scope>
    <source>
        <strain evidence="3 4">RO10H11247</strain>
    </source>
</reference>
<sequence length="87" mass="10029">FVAAIPLVSKGDVFSALSGTINIEAKRIGYYPSVLHSDQGTEFINSEFKKYCRDHIIRQWISDEYNPQQIEQSYWTRVLVPLSGMKF</sequence>
<evidence type="ECO:0000313" key="4">
    <source>
        <dbReference type="Proteomes" id="UP000037035"/>
    </source>
</evidence>
<keyword evidence="1" id="KW-0694">RNA-binding</keyword>
<feature type="non-terminal residue" evidence="3">
    <location>
        <position position="1"/>
    </location>
</feature>
<dbReference type="Gene3D" id="3.30.420.10">
    <property type="entry name" value="Ribonuclease H-like superfamily/Ribonuclease H"/>
    <property type="match status" value="1"/>
</dbReference>